<evidence type="ECO:0000313" key="1">
    <source>
        <dbReference type="EMBL" id="MBF6356122.1"/>
    </source>
</evidence>
<accession>A0ABS0DCB9</accession>
<dbReference type="RefSeq" id="WP_195002955.1">
    <property type="nucleotide sequence ID" value="NZ_JADLQN010000002.1"/>
</dbReference>
<keyword evidence="2" id="KW-1185">Reference proteome</keyword>
<evidence type="ECO:0008006" key="3">
    <source>
        <dbReference type="Google" id="ProtNLM"/>
    </source>
</evidence>
<comment type="caution">
    <text evidence="1">The sequence shown here is derived from an EMBL/GenBank/DDBJ whole genome shotgun (WGS) entry which is preliminary data.</text>
</comment>
<proteinExistence type="predicted"/>
<evidence type="ECO:0000313" key="2">
    <source>
        <dbReference type="Proteomes" id="UP000707731"/>
    </source>
</evidence>
<sequence length="159" mass="16961">MRISLFRPAVAAARSCAIRFSFAILLAALGWTIVASPGTANADAGSCDVKVHNVHQSKGSPGLMDVKGSLVCEGDVDRADVFIYFAKLEGSTWTKVDSSVVQRTVHHPTAGKKYTVMSQNGTPCVPGVYIGIAEGFLTVDGKTYKNYQNGYGPESRVEC</sequence>
<name>A0ABS0DCB9_9NOCA</name>
<organism evidence="1 2">
    <name type="scientific">Nocardia higoensis</name>
    <dbReference type="NCBI Taxonomy" id="228599"/>
    <lineage>
        <taxon>Bacteria</taxon>
        <taxon>Bacillati</taxon>
        <taxon>Actinomycetota</taxon>
        <taxon>Actinomycetes</taxon>
        <taxon>Mycobacteriales</taxon>
        <taxon>Nocardiaceae</taxon>
        <taxon>Nocardia</taxon>
    </lineage>
</organism>
<gene>
    <name evidence="1" type="ORF">IU449_16505</name>
</gene>
<reference evidence="1 2" key="1">
    <citation type="submission" date="2020-10" db="EMBL/GenBank/DDBJ databases">
        <title>Identification of Nocardia species via Next-generation sequencing and recognition of intraspecies genetic diversity.</title>
        <authorList>
            <person name="Li P."/>
            <person name="Li P."/>
            <person name="Lu B."/>
        </authorList>
    </citation>
    <scope>NUCLEOTIDE SEQUENCE [LARGE SCALE GENOMIC DNA]</scope>
    <source>
        <strain evidence="1 2">BJ06-0143</strain>
    </source>
</reference>
<dbReference type="Proteomes" id="UP000707731">
    <property type="component" value="Unassembled WGS sequence"/>
</dbReference>
<dbReference type="EMBL" id="JADLQN010000002">
    <property type="protein sequence ID" value="MBF6356122.1"/>
    <property type="molecule type" value="Genomic_DNA"/>
</dbReference>
<protein>
    <recommendedName>
        <fullName evidence="3">Lipoprotein</fullName>
    </recommendedName>
</protein>